<keyword evidence="1" id="KW-0678">Repressor</keyword>
<accession>A0ABT0W8Z6</accession>
<evidence type="ECO:0000256" key="4">
    <source>
        <dbReference type="ARBA" id="ARBA00023163"/>
    </source>
</evidence>
<evidence type="ECO:0000313" key="6">
    <source>
        <dbReference type="EMBL" id="MCM2532058.1"/>
    </source>
</evidence>
<evidence type="ECO:0000256" key="2">
    <source>
        <dbReference type="ARBA" id="ARBA00023015"/>
    </source>
</evidence>
<keyword evidence="2" id="KW-0805">Transcription regulation</keyword>
<evidence type="ECO:0000256" key="3">
    <source>
        <dbReference type="ARBA" id="ARBA00023125"/>
    </source>
</evidence>
<protein>
    <submittedName>
        <fullName evidence="6">Substrate-binding domain-containing protein</fullName>
    </submittedName>
</protein>
<dbReference type="SUPFAM" id="SSF53822">
    <property type="entry name" value="Periplasmic binding protein-like I"/>
    <property type="match status" value="1"/>
</dbReference>
<feature type="domain" description="Transcriptional regulator LacI/GalR-like sensor" evidence="5">
    <location>
        <begin position="3"/>
        <end position="67"/>
    </location>
</feature>
<evidence type="ECO:0000256" key="1">
    <source>
        <dbReference type="ARBA" id="ARBA00022491"/>
    </source>
</evidence>
<organism evidence="6 7">
    <name type="scientific">Neobacillus pocheonensis</name>
    <dbReference type="NCBI Taxonomy" id="363869"/>
    <lineage>
        <taxon>Bacteria</taxon>
        <taxon>Bacillati</taxon>
        <taxon>Bacillota</taxon>
        <taxon>Bacilli</taxon>
        <taxon>Bacillales</taxon>
        <taxon>Bacillaceae</taxon>
        <taxon>Neobacillus</taxon>
    </lineage>
</organism>
<comment type="caution">
    <text evidence="6">The sequence shown here is derived from an EMBL/GenBank/DDBJ whole genome shotgun (WGS) entry which is preliminary data.</text>
</comment>
<keyword evidence="3" id="KW-0238">DNA-binding</keyword>
<gene>
    <name evidence="6" type="ORF">NDK43_06205</name>
</gene>
<dbReference type="Gene3D" id="3.40.50.2300">
    <property type="match status" value="2"/>
</dbReference>
<dbReference type="EMBL" id="JAMQCR010000001">
    <property type="protein sequence ID" value="MCM2532058.1"/>
    <property type="molecule type" value="Genomic_DNA"/>
</dbReference>
<dbReference type="Proteomes" id="UP001523262">
    <property type="component" value="Unassembled WGS sequence"/>
</dbReference>
<dbReference type="PANTHER" id="PTHR30146:SF148">
    <property type="entry name" value="HTH-TYPE TRANSCRIPTIONAL REPRESSOR PURR-RELATED"/>
    <property type="match status" value="1"/>
</dbReference>
<keyword evidence="7" id="KW-1185">Reference proteome</keyword>
<sequence length="75" mass="8502">MVEFLQEKGIKLGKDMDLIVFDNIPFAHLIESPISFIVQPAFEMGSKAAELLFGQINKTDEGPKEFVFPSKILFR</sequence>
<dbReference type="Pfam" id="PF13377">
    <property type="entry name" value="Peripla_BP_3"/>
    <property type="match status" value="1"/>
</dbReference>
<evidence type="ECO:0000313" key="7">
    <source>
        <dbReference type="Proteomes" id="UP001523262"/>
    </source>
</evidence>
<reference evidence="6 7" key="1">
    <citation type="submission" date="2022-06" db="EMBL/GenBank/DDBJ databases">
        <authorList>
            <person name="Jeon C.O."/>
        </authorList>
    </citation>
    <scope>NUCLEOTIDE SEQUENCE [LARGE SCALE GENOMIC DNA]</scope>
    <source>
        <strain evidence="6 7">KCTC 13943</strain>
    </source>
</reference>
<dbReference type="InterPro" id="IPR046335">
    <property type="entry name" value="LacI/GalR-like_sensor"/>
</dbReference>
<proteinExistence type="predicted"/>
<evidence type="ECO:0000259" key="5">
    <source>
        <dbReference type="Pfam" id="PF13377"/>
    </source>
</evidence>
<keyword evidence="4" id="KW-0804">Transcription</keyword>
<dbReference type="InterPro" id="IPR028082">
    <property type="entry name" value="Peripla_BP_I"/>
</dbReference>
<dbReference type="PANTHER" id="PTHR30146">
    <property type="entry name" value="LACI-RELATED TRANSCRIPTIONAL REPRESSOR"/>
    <property type="match status" value="1"/>
</dbReference>
<name>A0ABT0W8Z6_9BACI</name>